<evidence type="ECO:0000256" key="1">
    <source>
        <dbReference type="SAM" id="MobiDB-lite"/>
    </source>
</evidence>
<dbReference type="AlphaFoldDB" id="A0A221W226"/>
<organism evidence="2 3">
    <name type="scientific">Actinoalloteichus hoggarensis</name>
    <dbReference type="NCBI Taxonomy" id="1470176"/>
    <lineage>
        <taxon>Bacteria</taxon>
        <taxon>Bacillati</taxon>
        <taxon>Actinomycetota</taxon>
        <taxon>Actinomycetes</taxon>
        <taxon>Pseudonocardiales</taxon>
        <taxon>Pseudonocardiaceae</taxon>
        <taxon>Actinoalloteichus</taxon>
    </lineage>
</organism>
<evidence type="ECO:0000313" key="2">
    <source>
        <dbReference type="EMBL" id="ASO19824.1"/>
    </source>
</evidence>
<keyword evidence="3" id="KW-1185">Reference proteome</keyword>
<dbReference type="EMBL" id="CP022521">
    <property type="protein sequence ID" value="ASO19824.1"/>
    <property type="molecule type" value="Genomic_DNA"/>
</dbReference>
<dbReference type="Proteomes" id="UP000204221">
    <property type="component" value="Chromosome"/>
</dbReference>
<accession>A0A221W226</accession>
<feature type="region of interest" description="Disordered" evidence="1">
    <location>
        <begin position="325"/>
        <end position="357"/>
    </location>
</feature>
<proteinExistence type="predicted"/>
<gene>
    <name evidence="2" type="ORF">AHOG_10905</name>
</gene>
<feature type="compositionally biased region" description="Low complexity" evidence="1">
    <location>
        <begin position="325"/>
        <end position="344"/>
    </location>
</feature>
<name>A0A221W226_9PSEU</name>
<reference evidence="2 3" key="1">
    <citation type="submission" date="2017-07" db="EMBL/GenBank/DDBJ databases">
        <title>Complete genome sequence of Actinoalloteichus hoggarensis DSM 45943, type strain of Actinoalloteichus hoggarensis.</title>
        <authorList>
            <person name="Ruckert C."/>
            <person name="Nouioui I."/>
            <person name="Willmese J."/>
            <person name="van Wezel G."/>
            <person name="Klenk H.-P."/>
            <person name="Kalinowski J."/>
            <person name="Zotchev S.B."/>
        </authorList>
    </citation>
    <scope>NUCLEOTIDE SEQUENCE [LARGE SCALE GENOMIC DNA]</scope>
    <source>
        <strain evidence="2 3">DSM 45943</strain>
    </source>
</reference>
<protein>
    <submittedName>
        <fullName evidence="2">Uncharacterized protein</fullName>
    </submittedName>
</protein>
<evidence type="ECO:0000313" key="3">
    <source>
        <dbReference type="Proteomes" id="UP000204221"/>
    </source>
</evidence>
<sequence>MRFDDHVSATERIDSVTGSPLRTHRDRVVSAVAAGEHTVVAELCEAALLTVRRRSTAPDRVELTLIQELLDAHAAACRHGARSGPALAAWLLRVQLEQPGRCEPALADWADALGEAGLAAYRRAVEAECARLPVVPYGGIQFQDRRRRAVLRMTEELADHLGCVDLTVLQLSRDLSAGWQYLSIAVLLHQRGRSRECLDWLDRGLAVTRGTGADEPLLDLAMRHCRSAGLFEEALRLRREAFAARPGLDAYRRLRAVAVEHGCWAVERDRMLRLLHERSWERRHRTVLIEILLWEGDVESAWASALRYGCPEELRRRLIQARAATRPRTTAGAESAGDAATSTGRGRRAGAAGRGGD</sequence>
<dbReference type="KEGG" id="ahg:AHOG_10905"/>